<dbReference type="Gene3D" id="3.30.200.180">
    <property type="match status" value="1"/>
</dbReference>
<organism evidence="2 3">
    <name type="scientific">Candidatus Onthocola gallistercoris</name>
    <dbReference type="NCBI Taxonomy" id="2840876"/>
    <lineage>
        <taxon>Bacteria</taxon>
        <taxon>Bacillati</taxon>
        <taxon>Bacillota</taxon>
        <taxon>Bacilli</taxon>
        <taxon>Candidatus Onthocola</taxon>
    </lineage>
</organism>
<dbReference type="GO" id="GO:0008233">
    <property type="term" value="F:peptidase activity"/>
    <property type="evidence" value="ECO:0007669"/>
    <property type="project" value="InterPro"/>
</dbReference>
<sequence length="257" mass="29251">MLSVILNNDQIYQGALILVNGRYPLRHEDPSDLIAPDRACPHILLRQNAARALIRIFDHLACGTSIALVSGYRSMEEQKNIYRSSLKENGQTFTRQFVALPGHSEHQTGLAIDLAQAQENIDFICPDFPYEGICQDFRRNAADYGFVERYAKEKESVTGIAHEPWHFRYVGTPHAKLMEENHLSLEEYMDFLKRYPPDHPLTFQSPGQMPVDIFYLPADEKTTLLRLPADAHYHISGNNADGFIVTLARSEGRTQHV</sequence>
<dbReference type="SUPFAM" id="SSF55166">
    <property type="entry name" value="Hedgehog/DD-peptidase"/>
    <property type="match status" value="1"/>
</dbReference>
<dbReference type="InterPro" id="IPR003709">
    <property type="entry name" value="VanY-like_core_dom"/>
</dbReference>
<dbReference type="PANTHER" id="PTHR34385:SF1">
    <property type="entry name" value="PEPTIDOGLYCAN L-ALANYL-D-GLUTAMATE ENDOPEPTIDASE CWLK"/>
    <property type="match status" value="1"/>
</dbReference>
<protein>
    <submittedName>
        <fullName evidence="2">M15 family metallopeptidase</fullName>
    </submittedName>
</protein>
<dbReference type="Proteomes" id="UP000824164">
    <property type="component" value="Unassembled WGS sequence"/>
</dbReference>
<evidence type="ECO:0000259" key="1">
    <source>
        <dbReference type="Pfam" id="PF02557"/>
    </source>
</evidence>
<dbReference type="CDD" id="cd14849">
    <property type="entry name" value="DD-dipeptidase_VanXYc"/>
    <property type="match status" value="1"/>
</dbReference>
<dbReference type="AlphaFoldDB" id="A0A9D1HHG2"/>
<feature type="domain" description="D-alanyl-D-alanine carboxypeptidase-like core" evidence="1">
    <location>
        <begin position="43"/>
        <end position="171"/>
    </location>
</feature>
<reference evidence="2" key="2">
    <citation type="journal article" date="2021" name="PeerJ">
        <title>Extensive microbial diversity within the chicken gut microbiome revealed by metagenomics and culture.</title>
        <authorList>
            <person name="Gilroy R."/>
            <person name="Ravi A."/>
            <person name="Getino M."/>
            <person name="Pursley I."/>
            <person name="Horton D.L."/>
            <person name="Alikhan N.F."/>
            <person name="Baker D."/>
            <person name="Gharbi K."/>
            <person name="Hall N."/>
            <person name="Watson M."/>
            <person name="Adriaenssens E.M."/>
            <person name="Foster-Nyarko E."/>
            <person name="Jarju S."/>
            <person name="Secka A."/>
            <person name="Antonio M."/>
            <person name="Oren A."/>
            <person name="Chaudhuri R.R."/>
            <person name="La Ragione R."/>
            <person name="Hildebrand F."/>
            <person name="Pallen M.J."/>
        </authorList>
    </citation>
    <scope>NUCLEOTIDE SEQUENCE</scope>
    <source>
        <strain evidence="2">CHK187-14744</strain>
    </source>
</reference>
<dbReference type="Gene3D" id="3.30.1380.10">
    <property type="match status" value="1"/>
</dbReference>
<dbReference type="Pfam" id="PF02557">
    <property type="entry name" value="VanY"/>
    <property type="match status" value="1"/>
</dbReference>
<name>A0A9D1HHG2_9FIRM</name>
<reference evidence="2" key="1">
    <citation type="submission" date="2020-10" db="EMBL/GenBank/DDBJ databases">
        <authorList>
            <person name="Gilroy R."/>
        </authorList>
    </citation>
    <scope>NUCLEOTIDE SEQUENCE</scope>
    <source>
        <strain evidence="2">CHK187-14744</strain>
    </source>
</reference>
<dbReference type="PANTHER" id="PTHR34385">
    <property type="entry name" value="D-ALANYL-D-ALANINE CARBOXYPEPTIDASE"/>
    <property type="match status" value="1"/>
</dbReference>
<dbReference type="InterPro" id="IPR052179">
    <property type="entry name" value="DD-CPase-like"/>
</dbReference>
<gene>
    <name evidence="2" type="ORF">IAB63_03300</name>
</gene>
<accession>A0A9D1HHG2</accession>
<dbReference type="GO" id="GO:0006508">
    <property type="term" value="P:proteolysis"/>
    <property type="evidence" value="ECO:0007669"/>
    <property type="project" value="InterPro"/>
</dbReference>
<evidence type="ECO:0000313" key="3">
    <source>
        <dbReference type="Proteomes" id="UP000824164"/>
    </source>
</evidence>
<proteinExistence type="predicted"/>
<evidence type="ECO:0000313" key="2">
    <source>
        <dbReference type="EMBL" id="HIU02262.1"/>
    </source>
</evidence>
<dbReference type="EMBL" id="DVLT01000022">
    <property type="protein sequence ID" value="HIU02262.1"/>
    <property type="molecule type" value="Genomic_DNA"/>
</dbReference>
<comment type="caution">
    <text evidence="2">The sequence shown here is derived from an EMBL/GenBank/DDBJ whole genome shotgun (WGS) entry which is preliminary data.</text>
</comment>
<dbReference type="InterPro" id="IPR009045">
    <property type="entry name" value="Zn_M74/Hedgehog-like"/>
</dbReference>